<dbReference type="CDD" id="cd16916">
    <property type="entry name" value="HATPase_CheA-like"/>
    <property type="match status" value="1"/>
</dbReference>
<dbReference type="GO" id="GO:0000155">
    <property type="term" value="F:phosphorelay sensor kinase activity"/>
    <property type="evidence" value="ECO:0007669"/>
    <property type="project" value="InterPro"/>
</dbReference>
<dbReference type="Gene3D" id="1.10.287.560">
    <property type="entry name" value="Histidine kinase CheA-like, homodimeric domain"/>
    <property type="match status" value="1"/>
</dbReference>
<dbReference type="PROSITE" id="PS50894">
    <property type="entry name" value="HPT"/>
    <property type="match status" value="1"/>
</dbReference>
<gene>
    <name evidence="13" type="primary">cheA</name>
    <name evidence="13" type="ordered locus">Hsero_3096</name>
</gene>
<dbReference type="SUPFAM" id="SSF47384">
    <property type="entry name" value="Homodimeric domain of signal transducing histidine kinase"/>
    <property type="match status" value="1"/>
</dbReference>
<feature type="modified residue" description="Phosphohistidine" evidence="9">
    <location>
        <position position="45"/>
    </location>
</feature>
<comment type="catalytic activity">
    <reaction evidence="1">
        <text>ATP + protein L-histidine = ADP + protein N-phospho-L-histidine.</text>
        <dbReference type="EC" id="2.7.13.3"/>
    </reaction>
</comment>
<evidence type="ECO:0000313" key="14">
    <source>
        <dbReference type="Proteomes" id="UP000000329"/>
    </source>
</evidence>
<organism evidence="13 14">
    <name type="scientific">Herbaspirillum seropedicae (strain SmR1)</name>
    <dbReference type="NCBI Taxonomy" id="757424"/>
    <lineage>
        <taxon>Bacteria</taxon>
        <taxon>Pseudomonadati</taxon>
        <taxon>Pseudomonadota</taxon>
        <taxon>Betaproteobacteria</taxon>
        <taxon>Burkholderiales</taxon>
        <taxon>Oxalobacteraceae</taxon>
        <taxon>Herbaspirillum</taxon>
    </lineage>
</organism>
<reference evidence="13 14" key="1">
    <citation type="submission" date="2010-04" db="EMBL/GenBank/DDBJ databases">
        <title>The genome of Herbaspirillum seropedicae SmR1, an endophytic, nitrogen-fixing, plant-growth promoting beta-Proteobacteria.</title>
        <authorList>
            <person name="Pedrosa F.O."/>
            <person name="Monteiro R.A."/>
            <person name="Wassem R."/>
            <person name="Cruz L.M."/>
            <person name="Ayub R.A."/>
            <person name="Colauto N.B."/>
            <person name="Fernandez M.A."/>
            <person name="Fungaro M.H.P."/>
            <person name="Grisard E.C."/>
            <person name="Hungria M."/>
            <person name="Madeira H.M.F."/>
            <person name="Nodari R.O."/>
            <person name="Osaku C.A."/>
            <person name="Petzl-Erler M.L."/>
            <person name="Terenzi H."/>
            <person name="Vieira L.G.E."/>
            <person name="Almeida M.I.M."/>
            <person name="Alves L.R."/>
            <person name="Arantes O.M.N."/>
            <person name="Balsanelli E."/>
            <person name="Barcellos F.G."/>
            <person name="Baura V.A."/>
            <person name="Binde D.R."/>
            <person name="Campo R.J."/>
            <person name="Chubatsu L.S."/>
            <person name="Chueire L.M.O."/>
            <person name="Ciferri R.R."/>
            <person name="Correa L.C."/>
            <person name="da Conceicao Silva J.L."/>
            <person name="Dabul A.N.G."/>
            <person name="Dambros B.P."/>
            <person name="Faoro H."/>
            <person name="Favetti A."/>
            <person name="Friedermann G."/>
            <person name="Furlaneto M.C."/>
            <person name="Gasques L.S."/>
            <person name="Gimenes C.C.T."/>
            <person name="Gioppo N.M.R."/>
            <person name="Glienke-Blanco C."/>
            <person name="Godoy L.P."/>
            <person name="Guerra M.P."/>
            <person name="Karp S."/>
            <person name="Kava-Cordeiro V."/>
            <person name="Margarido V.P."/>
            <person name="Mathioni S.M."/>
            <person name="Menck-Soares M.A."/>
            <person name="Murace N.K."/>
            <person name="Nicolas M.F."/>
            <person name="Oliveira C.E.C."/>
            <person name="Pagnan N.A.B."/>
            <person name="Pamphile J.A."/>
            <person name="Patussi E.V."/>
            <person name="Pereira L.F.P."/>
            <person name="Pereira-Ferrari L."/>
            <person name="Pinto F.G.S."/>
            <person name="Precoma C."/>
            <person name="Prioli A.J."/>
            <person name="Prioli S.M.A.P."/>
            <person name="Raittz R.T."/>
            <person name="Ramos H.J.O."/>
            <person name="Ribeiro E.M.S.F."/>
            <person name="Rigo L.U."/>
            <person name="Rocha C.L.M.S.C."/>
            <person name="Rocha S.N."/>
            <person name="Santos K."/>
            <person name="Satori D."/>
            <person name="Silva A.G."/>
            <person name="Simao R.C.G."/>
            <person name="Soares M.A.M."/>
            <person name="Souza E.M."/>
            <person name="Steffens M.B.R."/>
            <person name="Steindel M."/>
            <person name="Tadra-Sfeir M.Z."/>
            <person name="Takahashi E.K."/>
            <person name="Torres R.A."/>
            <person name="Valle J.S."/>
            <person name="Vernal J.I."/>
            <person name="Vilas-Boas L.A."/>
            <person name="Watanabe M.A.E."/>
            <person name="Weiss V.A."/>
            <person name="Yates M.A."/>
            <person name="Souza E.M."/>
        </authorList>
    </citation>
    <scope>NUCLEOTIDE SEQUENCE [LARGE SCALE GENOMIC DNA]</scope>
    <source>
        <strain evidence="13 14">SmR1</strain>
    </source>
</reference>
<sequence>MDDEMLKDFVVEALELATNVEEHLLTLERHPDDLEILNAVFRAFHTIKGGAGFVNLPAMVSACHLTENLFDALRTGKAPVTPLAIEAALQASGFVADQLNELSNGAAPDSLASMPGELKDILTQAIEGKSEAPAAAAPAAAPAPAAPASAAGASPVASAPAAAAVDGSANVMQNGELNWPALYQALVPGAAAAAPVAGAVAEAAPVAAASAPAAAVAAAAPAADGEPKAAAPAQHNRRASDSPGGAKEESIRIDAGKLDALLEVAGESVQAANQAAVLLEKLQQFKFEGTAAALMSTLAETLGRASRYSSELQRATLSTRMQPVGRLFQKFPRLVRELAKDLGKDVDLVITGAETEVDRVVVDSLYDPLVHMLRNSLDHGIEVDRVAAGKPTKATISLNAWQAGSSVMIEVFDDGKGMDPDMLRSKALAKGLINEHQALTADEALQLVFLPGFSTKEVASSVSGRGVGMDVVKTAVEKHRGTIRIESTIGKGTKFSIRLPIELSIIPTMLVRCAGAPLALPMAVVERVVELPENFDEVGGAPVLRDQGRPLPVNSLAGVLGYEPGNERVGIVMAVPHPYILGVESVEGTADLVIKPLTAIHTAGITGTARSAEGELVLVVGLSFLLDGCRDMERTAVA</sequence>
<dbReference type="PROSITE" id="PS50109">
    <property type="entry name" value="HIS_KIN"/>
    <property type="match status" value="1"/>
</dbReference>
<dbReference type="PANTHER" id="PTHR43395:SF1">
    <property type="entry name" value="CHEMOTAXIS PROTEIN CHEA"/>
    <property type="match status" value="1"/>
</dbReference>
<feature type="domain" description="HPt" evidence="12">
    <location>
        <begin position="1"/>
        <end position="106"/>
    </location>
</feature>
<keyword evidence="4 9" id="KW-0597">Phosphoprotein</keyword>
<evidence type="ECO:0000259" key="12">
    <source>
        <dbReference type="PROSITE" id="PS50894"/>
    </source>
</evidence>
<comment type="function">
    <text evidence="8">Involved in the transmission of sensory signals from the chemoreceptors to the flagellar motors. CheA is autophosphorylated; it can transfer its phosphate group to either CheB or CheY.</text>
</comment>
<dbReference type="GO" id="GO:0005737">
    <property type="term" value="C:cytoplasm"/>
    <property type="evidence" value="ECO:0007669"/>
    <property type="project" value="InterPro"/>
</dbReference>
<dbReference type="RefSeq" id="WP_013235047.1">
    <property type="nucleotide sequence ID" value="NC_014323.1"/>
</dbReference>
<feature type="region of interest" description="Disordered" evidence="10">
    <location>
        <begin position="226"/>
        <end position="249"/>
    </location>
</feature>
<dbReference type="eggNOG" id="COG2198">
    <property type="taxonomic scope" value="Bacteria"/>
</dbReference>
<dbReference type="Pfam" id="PF02895">
    <property type="entry name" value="H-kinase_dim"/>
    <property type="match status" value="1"/>
</dbReference>
<dbReference type="InterPro" id="IPR036890">
    <property type="entry name" value="HATPase_C_sf"/>
</dbReference>
<evidence type="ECO:0000256" key="6">
    <source>
        <dbReference type="ARBA" id="ARBA00022777"/>
    </source>
</evidence>
<evidence type="ECO:0000256" key="7">
    <source>
        <dbReference type="ARBA" id="ARBA00023012"/>
    </source>
</evidence>
<dbReference type="SMART" id="SM00073">
    <property type="entry name" value="HPT"/>
    <property type="match status" value="1"/>
</dbReference>
<dbReference type="PRINTS" id="PR00344">
    <property type="entry name" value="BCTRLSENSOR"/>
</dbReference>
<dbReference type="Gene3D" id="1.20.120.160">
    <property type="entry name" value="HPT domain"/>
    <property type="match status" value="1"/>
</dbReference>
<proteinExistence type="predicted"/>
<dbReference type="Pfam" id="PF01627">
    <property type="entry name" value="Hpt"/>
    <property type="match status" value="1"/>
</dbReference>
<evidence type="ECO:0000313" key="13">
    <source>
        <dbReference type="EMBL" id="ADJ64580.1"/>
    </source>
</evidence>
<evidence type="ECO:0000256" key="10">
    <source>
        <dbReference type="SAM" id="MobiDB-lite"/>
    </source>
</evidence>
<dbReference type="InterPro" id="IPR005467">
    <property type="entry name" value="His_kinase_dom"/>
</dbReference>
<dbReference type="STRING" id="757424.Hsero_3096"/>
<dbReference type="Pfam" id="PF02518">
    <property type="entry name" value="HATPase_c"/>
    <property type="match status" value="1"/>
</dbReference>
<evidence type="ECO:0000259" key="11">
    <source>
        <dbReference type="PROSITE" id="PS50109"/>
    </source>
</evidence>
<dbReference type="SUPFAM" id="SSF47226">
    <property type="entry name" value="Histidine-containing phosphotransfer domain, HPT domain"/>
    <property type="match status" value="1"/>
</dbReference>
<dbReference type="InterPro" id="IPR036061">
    <property type="entry name" value="CheW-like_dom_sf"/>
</dbReference>
<evidence type="ECO:0000256" key="3">
    <source>
        <dbReference type="ARBA" id="ARBA00021495"/>
    </source>
</evidence>
<dbReference type="CDD" id="cd00088">
    <property type="entry name" value="HPT"/>
    <property type="match status" value="1"/>
</dbReference>
<dbReference type="SMART" id="SM00260">
    <property type="entry name" value="CheW"/>
    <property type="match status" value="1"/>
</dbReference>
<evidence type="ECO:0000256" key="5">
    <source>
        <dbReference type="ARBA" id="ARBA00022679"/>
    </source>
</evidence>
<dbReference type="SUPFAM" id="SSF55874">
    <property type="entry name" value="ATPase domain of HSP90 chaperone/DNA topoisomerase II/histidine kinase"/>
    <property type="match status" value="1"/>
</dbReference>
<dbReference type="KEGG" id="hse:Hsero_3096"/>
<dbReference type="InterPro" id="IPR037006">
    <property type="entry name" value="CheA-like_homodim_sf"/>
</dbReference>
<accession>D8J0M4</accession>
<dbReference type="SUPFAM" id="SSF50341">
    <property type="entry name" value="CheW-like"/>
    <property type="match status" value="1"/>
</dbReference>
<evidence type="ECO:0000256" key="9">
    <source>
        <dbReference type="PROSITE-ProRule" id="PRU00110"/>
    </source>
</evidence>
<dbReference type="SMART" id="SM01231">
    <property type="entry name" value="H-kinase_dim"/>
    <property type="match status" value="1"/>
</dbReference>
<keyword evidence="5 13" id="KW-0808">Transferase</keyword>
<dbReference type="PANTHER" id="PTHR43395">
    <property type="entry name" value="SENSOR HISTIDINE KINASE CHEA"/>
    <property type="match status" value="1"/>
</dbReference>
<dbReference type="InterPro" id="IPR004105">
    <property type="entry name" value="CheA-like_dim"/>
</dbReference>
<dbReference type="FunFam" id="3.30.565.10:FF:000016">
    <property type="entry name" value="Chemotaxis protein CheA, putative"/>
    <property type="match status" value="1"/>
</dbReference>
<protein>
    <recommendedName>
        <fullName evidence="3">Chemotaxis protein CheA</fullName>
        <ecNumber evidence="2">2.7.13.3</ecNumber>
    </recommendedName>
</protein>
<dbReference type="InterPro" id="IPR036641">
    <property type="entry name" value="HPT_dom_sf"/>
</dbReference>
<dbReference type="InterPro" id="IPR004358">
    <property type="entry name" value="Sig_transdc_His_kin-like_C"/>
</dbReference>
<dbReference type="EC" id="2.7.13.3" evidence="2"/>
<evidence type="ECO:0000256" key="2">
    <source>
        <dbReference type="ARBA" id="ARBA00012438"/>
    </source>
</evidence>
<evidence type="ECO:0000256" key="8">
    <source>
        <dbReference type="ARBA" id="ARBA00035100"/>
    </source>
</evidence>
<evidence type="ECO:0000256" key="4">
    <source>
        <dbReference type="ARBA" id="ARBA00022553"/>
    </source>
</evidence>
<dbReference type="AlphaFoldDB" id="D8J0M4"/>
<dbReference type="EMBL" id="CP002039">
    <property type="protein sequence ID" value="ADJ64580.1"/>
    <property type="molecule type" value="Genomic_DNA"/>
</dbReference>
<dbReference type="Gene3D" id="3.30.565.10">
    <property type="entry name" value="Histidine kinase-like ATPase, C-terminal domain"/>
    <property type="match status" value="1"/>
</dbReference>
<dbReference type="SMART" id="SM00387">
    <property type="entry name" value="HATPase_c"/>
    <property type="match status" value="1"/>
</dbReference>
<dbReference type="InterPro" id="IPR051315">
    <property type="entry name" value="Bact_Chemotaxis_CheA"/>
</dbReference>
<evidence type="ECO:0000256" key="1">
    <source>
        <dbReference type="ARBA" id="ARBA00000085"/>
    </source>
</evidence>
<name>D8J0M4_HERSS</name>
<dbReference type="InterPro" id="IPR008207">
    <property type="entry name" value="Sig_transdc_His_kin_Hpt_dom"/>
</dbReference>
<dbReference type="InterPro" id="IPR002545">
    <property type="entry name" value="CheW-lke_dom"/>
</dbReference>
<dbReference type="OrthoDB" id="9146932at2"/>
<dbReference type="HOGENOM" id="CLU_000650_3_6_4"/>
<keyword evidence="7" id="KW-0902">Two-component regulatory system</keyword>
<dbReference type="Pfam" id="PF01584">
    <property type="entry name" value="CheW"/>
    <property type="match status" value="1"/>
</dbReference>
<dbReference type="InterPro" id="IPR003594">
    <property type="entry name" value="HATPase_dom"/>
</dbReference>
<keyword evidence="6" id="KW-0418">Kinase</keyword>
<dbReference type="InterPro" id="IPR036097">
    <property type="entry name" value="HisK_dim/P_sf"/>
</dbReference>
<feature type="domain" description="Histidine kinase" evidence="11">
    <location>
        <begin position="295"/>
        <end position="503"/>
    </location>
</feature>
<dbReference type="eggNOG" id="COG0643">
    <property type="taxonomic scope" value="Bacteria"/>
</dbReference>
<dbReference type="Proteomes" id="UP000000329">
    <property type="component" value="Chromosome"/>
</dbReference>
<keyword evidence="14" id="KW-1185">Reference proteome</keyword>
<dbReference type="GO" id="GO:0006935">
    <property type="term" value="P:chemotaxis"/>
    <property type="evidence" value="ECO:0007669"/>
    <property type="project" value="InterPro"/>
</dbReference>